<sequence>MNKPLKITLKLLKWLVILVCSFYFLAILIFGFTKVNTDGSRFYWSGLEALWKDDEEFAFRTNDRMKAEFDGVDGPYIIADTAYYVTSDNKIETLKINVSDTILVEVNNSSKDRFSFLLERQISKPQDVYEMPDKIVALSDIEGNFDGFSSFLMANKIMDADYNWIFGNGHLVLNGDFVDRGNNVVPVLWLIYKLEKQAESQGGKVHYILGNHEIMNFQGKWSYNDRRYIKASQTISKENDWDKAVRLMYSDETELGKWLRSKNVMEKIGNYIFVHAGLSPEILKYKVSVSDINRIARDNWDKDLYEEEENNKVKNFISGKKGIYWYRGLAMDYKYYPKITEKELNQVLAFYDADKIVFGHTVKDDITKEFNSKTINTDIKHGQEKNTGKTKGILIENGTEYKIDDKGNKQKL</sequence>
<dbReference type="InterPro" id="IPR004843">
    <property type="entry name" value="Calcineurin-like_PHP"/>
</dbReference>
<comment type="caution">
    <text evidence="3">The sequence shown here is derived from an EMBL/GenBank/DDBJ whole genome shotgun (WGS) entry which is preliminary data.</text>
</comment>
<keyword evidence="1" id="KW-0472">Membrane</keyword>
<keyword evidence="1" id="KW-1133">Transmembrane helix</keyword>
<evidence type="ECO:0000313" key="3">
    <source>
        <dbReference type="EMBL" id="RRJ92878.1"/>
    </source>
</evidence>
<dbReference type="AlphaFoldDB" id="A0A3P3WEQ0"/>
<dbReference type="PANTHER" id="PTHR46546:SF4">
    <property type="entry name" value="SHEWANELLA-LIKE PROTEIN PHOSPHATASE 1"/>
    <property type="match status" value="1"/>
</dbReference>
<reference evidence="3 4" key="1">
    <citation type="submission" date="2018-11" db="EMBL/GenBank/DDBJ databases">
        <title>Flavobacterium sp. nov., YIM 102600 draft genome.</title>
        <authorList>
            <person name="Li G."/>
            <person name="Jiang Y."/>
        </authorList>
    </citation>
    <scope>NUCLEOTIDE SEQUENCE [LARGE SCALE GENOMIC DNA]</scope>
    <source>
        <strain evidence="3 4">YIM 102600</strain>
    </source>
</reference>
<dbReference type="RefSeq" id="WP_125011919.1">
    <property type="nucleotide sequence ID" value="NZ_RQVR01000004.1"/>
</dbReference>
<organism evidence="3 4">
    <name type="scientific">Flavobacterium macacae</name>
    <dbReference type="NCBI Taxonomy" id="2488993"/>
    <lineage>
        <taxon>Bacteria</taxon>
        <taxon>Pseudomonadati</taxon>
        <taxon>Bacteroidota</taxon>
        <taxon>Flavobacteriia</taxon>
        <taxon>Flavobacteriales</taxon>
        <taxon>Flavobacteriaceae</taxon>
        <taxon>Flavobacterium</taxon>
    </lineage>
</organism>
<keyword evidence="1" id="KW-0812">Transmembrane</keyword>
<dbReference type="InterPro" id="IPR029052">
    <property type="entry name" value="Metallo-depent_PP-like"/>
</dbReference>
<dbReference type="PANTHER" id="PTHR46546">
    <property type="entry name" value="SHEWANELLA-LIKE PROTEIN PHOSPHATASE 1"/>
    <property type="match status" value="1"/>
</dbReference>
<gene>
    <name evidence="3" type="ORF">EG849_04630</name>
</gene>
<dbReference type="SUPFAM" id="SSF56300">
    <property type="entry name" value="Metallo-dependent phosphatases"/>
    <property type="match status" value="1"/>
</dbReference>
<dbReference type="Pfam" id="PF00149">
    <property type="entry name" value="Metallophos"/>
    <property type="match status" value="1"/>
</dbReference>
<dbReference type="GO" id="GO:0016787">
    <property type="term" value="F:hydrolase activity"/>
    <property type="evidence" value="ECO:0007669"/>
    <property type="project" value="InterPro"/>
</dbReference>
<accession>A0A3P3WEQ0</accession>
<dbReference type="Gene3D" id="3.60.21.10">
    <property type="match status" value="1"/>
</dbReference>
<feature type="transmembrane region" description="Helical" evidence="1">
    <location>
        <begin position="12"/>
        <end position="32"/>
    </location>
</feature>
<name>A0A3P3WEQ0_9FLAO</name>
<evidence type="ECO:0000259" key="2">
    <source>
        <dbReference type="Pfam" id="PF00149"/>
    </source>
</evidence>
<keyword evidence="4" id="KW-1185">Reference proteome</keyword>
<evidence type="ECO:0000313" key="4">
    <source>
        <dbReference type="Proteomes" id="UP000271937"/>
    </source>
</evidence>
<dbReference type="Proteomes" id="UP000271937">
    <property type="component" value="Unassembled WGS sequence"/>
</dbReference>
<proteinExistence type="predicted"/>
<dbReference type="OrthoDB" id="7550081at2"/>
<feature type="domain" description="Calcineurin-like phosphoesterase" evidence="2">
    <location>
        <begin position="134"/>
        <end position="363"/>
    </location>
</feature>
<evidence type="ECO:0000256" key="1">
    <source>
        <dbReference type="SAM" id="Phobius"/>
    </source>
</evidence>
<protein>
    <submittedName>
        <fullName evidence="3">Metallophosphoesterase</fullName>
    </submittedName>
</protein>
<dbReference type="EMBL" id="RQVR01000004">
    <property type="protein sequence ID" value="RRJ92878.1"/>
    <property type="molecule type" value="Genomic_DNA"/>
</dbReference>